<sequence length="455" mass="50886">MTKNNILLALAIVIYGIFFIPNWDIHIQALGALLVVQILWIGRVFPLAFSSLILILILSFHFFTYDETLSYFGSSLVWLLFSTFILSYAFIKTGLASRVSLKILALAKGSSKALIFVSFMMEFVLTVFIPSNIGKGQLVSSILNDLINNLRKIQETENLGKSLFIGIAYVSAISAAFVPTGASSTIYAYGMFSSVSDQINYFTWILYIGVPIVVFILILWVIFLSKFPVHKVNFNLVNNLINSKMKELGNWKPEEIRMAIIIGLTLSLWLTQPIHHQPIPLIGLLGAVFVVLPYIGVMNWDEAKKGINWDMMIFFAATLMLSNMLIETGTLNGLTNLISQSSQNHSNIYIIISFIIVTSLIRIVFVNVLGFLTIMLPLAITLGQQIEFSPLLLAMGVYLAGVPGFLLITQSPVHLISYSYHHFETRDLLKSGVIALPIWLVIIISSIFLYWSLII</sequence>
<feature type="transmembrane region" description="Helical" evidence="5">
    <location>
        <begin position="163"/>
        <end position="189"/>
    </location>
</feature>
<dbReference type="Proteomes" id="UP000199427">
    <property type="component" value="Unassembled WGS sequence"/>
</dbReference>
<dbReference type="GO" id="GO:0022857">
    <property type="term" value="F:transmembrane transporter activity"/>
    <property type="evidence" value="ECO:0007669"/>
    <property type="project" value="InterPro"/>
</dbReference>
<feature type="transmembrane region" description="Helical" evidence="5">
    <location>
        <begin position="44"/>
        <end position="63"/>
    </location>
</feature>
<feature type="transmembrane region" description="Helical" evidence="5">
    <location>
        <begin position="69"/>
        <end position="91"/>
    </location>
</feature>
<comment type="subcellular location">
    <subcellularLocation>
        <location evidence="1">Membrane</location>
        <topology evidence="1">Multi-pass membrane protein</topology>
    </subcellularLocation>
</comment>
<name>A0A1H9FW67_9BACI</name>
<feature type="transmembrane region" description="Helical" evidence="5">
    <location>
        <begin position="201"/>
        <end position="223"/>
    </location>
</feature>
<keyword evidence="3 5" id="KW-1133">Transmembrane helix</keyword>
<reference evidence="6 7" key="1">
    <citation type="submission" date="2016-10" db="EMBL/GenBank/DDBJ databases">
        <authorList>
            <person name="de Groot N.N."/>
        </authorList>
    </citation>
    <scope>NUCLEOTIDE SEQUENCE [LARGE SCALE GENOMIC DNA]</scope>
    <source>
        <strain evidence="6 7">DSM 21633</strain>
    </source>
</reference>
<dbReference type="OrthoDB" id="2339361at2"/>
<dbReference type="InterPro" id="IPR001898">
    <property type="entry name" value="SLC13A/DASS"/>
</dbReference>
<dbReference type="STRING" id="571933.SAMN05216362_11339"/>
<accession>A0A1H9FW67</accession>
<dbReference type="AlphaFoldDB" id="A0A1H9FW67"/>
<feature type="transmembrane region" description="Helical" evidence="5">
    <location>
        <begin position="279"/>
        <end position="297"/>
    </location>
</feature>
<dbReference type="EMBL" id="FOES01000013">
    <property type="protein sequence ID" value="SEQ42039.1"/>
    <property type="molecule type" value="Genomic_DNA"/>
</dbReference>
<feature type="transmembrane region" description="Helical" evidence="5">
    <location>
        <begin position="309"/>
        <end position="326"/>
    </location>
</feature>
<evidence type="ECO:0000256" key="5">
    <source>
        <dbReference type="SAM" id="Phobius"/>
    </source>
</evidence>
<evidence type="ECO:0000256" key="4">
    <source>
        <dbReference type="ARBA" id="ARBA00023136"/>
    </source>
</evidence>
<feature type="transmembrane region" description="Helical" evidence="5">
    <location>
        <begin position="433"/>
        <end position="453"/>
    </location>
</feature>
<dbReference type="PANTHER" id="PTHR10283">
    <property type="entry name" value="SOLUTE CARRIER FAMILY 13 MEMBER"/>
    <property type="match status" value="1"/>
</dbReference>
<feature type="transmembrane region" description="Helical" evidence="5">
    <location>
        <begin position="346"/>
        <end position="379"/>
    </location>
</feature>
<feature type="transmembrane region" description="Helical" evidence="5">
    <location>
        <begin position="391"/>
        <end position="413"/>
    </location>
</feature>
<keyword evidence="4 5" id="KW-0472">Membrane</keyword>
<evidence type="ECO:0000256" key="2">
    <source>
        <dbReference type="ARBA" id="ARBA00022692"/>
    </source>
</evidence>
<protein>
    <submittedName>
        <fullName evidence="6">Anion transporter</fullName>
    </submittedName>
</protein>
<proteinExistence type="predicted"/>
<gene>
    <name evidence="6" type="ORF">SAMN05216362_11339</name>
</gene>
<organism evidence="6 7">
    <name type="scientific">Piscibacillus halophilus</name>
    <dbReference type="NCBI Taxonomy" id="571933"/>
    <lineage>
        <taxon>Bacteria</taxon>
        <taxon>Bacillati</taxon>
        <taxon>Bacillota</taxon>
        <taxon>Bacilli</taxon>
        <taxon>Bacillales</taxon>
        <taxon>Bacillaceae</taxon>
        <taxon>Piscibacillus</taxon>
    </lineage>
</organism>
<keyword evidence="7" id="KW-1185">Reference proteome</keyword>
<dbReference type="GO" id="GO:0005886">
    <property type="term" value="C:plasma membrane"/>
    <property type="evidence" value="ECO:0007669"/>
    <property type="project" value="TreeGrafter"/>
</dbReference>
<keyword evidence="2 5" id="KW-0812">Transmembrane</keyword>
<evidence type="ECO:0000313" key="6">
    <source>
        <dbReference type="EMBL" id="SEQ42039.1"/>
    </source>
</evidence>
<evidence type="ECO:0000313" key="7">
    <source>
        <dbReference type="Proteomes" id="UP000199427"/>
    </source>
</evidence>
<evidence type="ECO:0000256" key="1">
    <source>
        <dbReference type="ARBA" id="ARBA00004141"/>
    </source>
</evidence>
<evidence type="ECO:0000256" key="3">
    <source>
        <dbReference type="ARBA" id="ARBA00022989"/>
    </source>
</evidence>
<dbReference type="Pfam" id="PF00939">
    <property type="entry name" value="Na_sulph_symp"/>
    <property type="match status" value="1"/>
</dbReference>
<feature type="transmembrane region" description="Helical" evidence="5">
    <location>
        <begin position="6"/>
        <end position="23"/>
    </location>
</feature>
<dbReference type="RefSeq" id="WP_091773467.1">
    <property type="nucleotide sequence ID" value="NZ_FOES01000013.1"/>
</dbReference>